<evidence type="ECO:0008006" key="3">
    <source>
        <dbReference type="Google" id="ProtNLM"/>
    </source>
</evidence>
<organism evidence="1 2">
    <name type="scientific">Cloeon dipterum</name>
    <dbReference type="NCBI Taxonomy" id="197152"/>
    <lineage>
        <taxon>Eukaryota</taxon>
        <taxon>Metazoa</taxon>
        <taxon>Ecdysozoa</taxon>
        <taxon>Arthropoda</taxon>
        <taxon>Hexapoda</taxon>
        <taxon>Insecta</taxon>
        <taxon>Pterygota</taxon>
        <taxon>Palaeoptera</taxon>
        <taxon>Ephemeroptera</taxon>
        <taxon>Pisciforma</taxon>
        <taxon>Baetidae</taxon>
        <taxon>Cloeon</taxon>
    </lineage>
</organism>
<dbReference type="AlphaFoldDB" id="A0A8S1DFF5"/>
<dbReference type="InterPro" id="IPR032675">
    <property type="entry name" value="LRR_dom_sf"/>
</dbReference>
<accession>A0A8S1DFF5</accession>
<proteinExistence type="predicted"/>
<keyword evidence="2" id="KW-1185">Reference proteome</keyword>
<dbReference type="OrthoDB" id="2882671at2759"/>
<dbReference type="SUPFAM" id="SSF52047">
    <property type="entry name" value="RNI-like"/>
    <property type="match status" value="1"/>
</dbReference>
<dbReference type="EMBL" id="CADEPI010000225">
    <property type="protein sequence ID" value="CAB3381117.1"/>
    <property type="molecule type" value="Genomic_DNA"/>
</dbReference>
<name>A0A8S1DFF5_9INSE</name>
<dbReference type="Gene3D" id="3.80.10.10">
    <property type="entry name" value="Ribonuclease Inhibitor"/>
    <property type="match status" value="2"/>
</dbReference>
<sequence>MEPFSLLDLAIKSVGDNIDKYDKEYVKTIIEPVRQMMLYDVFQKVDNHFVTCDGQENHCDQLWAVLPCLINSKSYTTLNTYDLMMKCKGPLLSNSRFQEFIRSLGSHAPNLKELNINAMVYSLEERELTSIIQLKNLAILRINYVSVPLSGILDISRRCEKLKKITANNVKIDEEFSGGAFRDAFVYVCIDMCIPGNIFLSMETTLPTEVLEYADHTHYIIFRLFKPRTIRDFLLPQRFAENLKEIFFNCSHLEDIEDMVEFPHLPAIKCARIICGRKSAHALRCFLKRNGKTLQKLYLSGIRTKENMSLSEIFSSCPNLRCLILSSSTLVGNDAPDVDTMRQLKRFEWIHDAGTLSYNASGCRPCCDEVAFSSILSAPLLEEVDIDLIKIDFSDNATVIARIKRREILRNLKKFHMTLFNETTIMHFIEDYLESSSSYVKSFYELKNAIDSVISA</sequence>
<evidence type="ECO:0000313" key="1">
    <source>
        <dbReference type="EMBL" id="CAB3381117.1"/>
    </source>
</evidence>
<dbReference type="Proteomes" id="UP000494165">
    <property type="component" value="Unassembled WGS sequence"/>
</dbReference>
<reference evidence="1 2" key="1">
    <citation type="submission" date="2020-04" db="EMBL/GenBank/DDBJ databases">
        <authorList>
            <person name="Alioto T."/>
            <person name="Alioto T."/>
            <person name="Gomez Garrido J."/>
        </authorList>
    </citation>
    <scope>NUCLEOTIDE SEQUENCE [LARGE SCALE GENOMIC DNA]</scope>
</reference>
<evidence type="ECO:0000313" key="2">
    <source>
        <dbReference type="Proteomes" id="UP000494165"/>
    </source>
</evidence>
<protein>
    <recommendedName>
        <fullName evidence="3">F-box domain-containing protein</fullName>
    </recommendedName>
</protein>
<comment type="caution">
    <text evidence="1">The sequence shown here is derived from an EMBL/GenBank/DDBJ whole genome shotgun (WGS) entry which is preliminary data.</text>
</comment>
<gene>
    <name evidence="1" type="ORF">CLODIP_2_CD09722</name>
</gene>